<comment type="caution">
    <text evidence="2">The sequence shown here is derived from an EMBL/GenBank/DDBJ whole genome shotgun (WGS) entry which is preliminary data.</text>
</comment>
<evidence type="ECO:0000313" key="3">
    <source>
        <dbReference type="Proteomes" id="UP000286134"/>
    </source>
</evidence>
<dbReference type="AlphaFoldDB" id="A0A420HQE1"/>
<name>A0A420HQE1_9PEZI</name>
<evidence type="ECO:0000313" key="2">
    <source>
        <dbReference type="EMBL" id="RKF59651.1"/>
    </source>
</evidence>
<protein>
    <submittedName>
        <fullName evidence="2">Uncharacterized protein</fullName>
    </submittedName>
</protein>
<feature type="region of interest" description="Disordered" evidence="1">
    <location>
        <begin position="173"/>
        <end position="214"/>
    </location>
</feature>
<reference evidence="2 3" key="1">
    <citation type="journal article" date="2018" name="BMC Genomics">
        <title>Comparative genome analyses reveal sequence features reflecting distinct modes of host-adaptation between dicot and monocot powdery mildew.</title>
        <authorList>
            <person name="Wu Y."/>
            <person name="Ma X."/>
            <person name="Pan Z."/>
            <person name="Kale S.D."/>
            <person name="Song Y."/>
            <person name="King H."/>
            <person name="Zhang Q."/>
            <person name="Presley C."/>
            <person name="Deng X."/>
            <person name="Wei C.I."/>
            <person name="Xiao S."/>
        </authorList>
    </citation>
    <scope>NUCLEOTIDE SEQUENCE [LARGE SCALE GENOMIC DNA]</scope>
    <source>
        <strain evidence="2">UMSG2</strain>
    </source>
</reference>
<evidence type="ECO:0000256" key="1">
    <source>
        <dbReference type="SAM" id="MobiDB-lite"/>
    </source>
</evidence>
<accession>A0A420HQE1</accession>
<organism evidence="2 3">
    <name type="scientific">Erysiphe neolycopersici</name>
    <dbReference type="NCBI Taxonomy" id="212602"/>
    <lineage>
        <taxon>Eukaryota</taxon>
        <taxon>Fungi</taxon>
        <taxon>Dikarya</taxon>
        <taxon>Ascomycota</taxon>
        <taxon>Pezizomycotina</taxon>
        <taxon>Leotiomycetes</taxon>
        <taxon>Erysiphales</taxon>
        <taxon>Erysiphaceae</taxon>
        <taxon>Erysiphe</taxon>
    </lineage>
</organism>
<sequence length="562" mass="64815">MVDKKKEFLISKALNDILKNEDEHIWTHEEITQQENVAPFNSIHRSNVILNSEPSITSRTVGKTPDPQLRHFEEKSLGYLPMSQPARQSPIRPTETIIRPAPALTLQRTRNSLNPSPIELPHPEQFYRSLNQKPPQTSSQPLQLPHFRPHTHYSLPQTPNHPQQINQHISPFNQPNFQNEPATHYNSNFHHPSIPNQRHSANSKPPNPQIPKSNIYPRLHTLENLPTRELENLAKTYRNEYRYGGAEDNLDLCLGIFYDICSKTGIKQQFYKDAFSFMLKESARQYYHMYIMNHDHSFENMIIMLKSHFETEERQQQLMVEWKNINLKNIIENNQHKTNAECFEMVVDKLRKIQIGLQHRYQGDLTLRDVVIDAVRDVRECSFACYKPASTFEAFCAVVRASITAERRLKNVASTSATFKTFPSTYIEPHDDQLYIDRQYKGIQQYITECEESSPSNTPPISPIDVPTSFIFTHSTRYSDAIFQGVMIDTGAARVSTAGESQFRALCKIQKLEMDRSQAGQANICFCIGTARLIGPTSIETPFGEVIFHIMPSNTPFLYHIF</sequence>
<keyword evidence="3" id="KW-1185">Reference proteome</keyword>
<dbReference type="EMBL" id="MCFK01005847">
    <property type="protein sequence ID" value="RKF59651.1"/>
    <property type="molecule type" value="Genomic_DNA"/>
</dbReference>
<dbReference type="OrthoDB" id="3599601at2759"/>
<feature type="compositionally biased region" description="Polar residues" evidence="1">
    <location>
        <begin position="173"/>
        <end position="204"/>
    </location>
</feature>
<dbReference type="Proteomes" id="UP000286134">
    <property type="component" value="Unassembled WGS sequence"/>
</dbReference>
<gene>
    <name evidence="2" type="ORF">OnM2_058048</name>
</gene>
<proteinExistence type="predicted"/>